<keyword evidence="8" id="KW-0472">Membrane</keyword>
<dbReference type="SUPFAM" id="SSF57184">
    <property type="entry name" value="Growth factor receptor domain"/>
    <property type="match status" value="3"/>
</dbReference>
<feature type="domain" description="Tyrosine-protein phosphatase" evidence="10">
    <location>
        <begin position="1048"/>
        <end position="1302"/>
    </location>
</feature>
<evidence type="ECO:0000256" key="1">
    <source>
        <dbReference type="ARBA" id="ARBA00009580"/>
    </source>
</evidence>
<dbReference type="Gene3D" id="3.90.190.10">
    <property type="entry name" value="Protein tyrosine phosphatase superfamily"/>
    <property type="match status" value="2"/>
</dbReference>
<evidence type="ECO:0000256" key="5">
    <source>
        <dbReference type="ARBA" id="ARBA00022912"/>
    </source>
</evidence>
<dbReference type="Gene3D" id="2.170.300.10">
    <property type="entry name" value="Tie2 ligand-binding domain superfamily"/>
    <property type="match status" value="4"/>
</dbReference>
<keyword evidence="8" id="KW-1133">Transmembrane helix</keyword>
<keyword evidence="3" id="KW-0245">EGF-like domain</keyword>
<feature type="transmembrane region" description="Helical" evidence="8">
    <location>
        <begin position="651"/>
        <end position="672"/>
    </location>
</feature>
<dbReference type="InterPro" id="IPR000742">
    <property type="entry name" value="EGF"/>
</dbReference>
<dbReference type="PROSITE" id="PS00383">
    <property type="entry name" value="TYR_PHOSPHATASE_1"/>
    <property type="match status" value="1"/>
</dbReference>
<evidence type="ECO:0000256" key="6">
    <source>
        <dbReference type="ARBA" id="ARBA00051722"/>
    </source>
</evidence>
<dbReference type="PANTHER" id="PTHR19134:SF562">
    <property type="entry name" value="PROTEIN-TYROSINE-PHOSPHATASE"/>
    <property type="match status" value="1"/>
</dbReference>
<evidence type="ECO:0000256" key="2">
    <source>
        <dbReference type="ARBA" id="ARBA00013064"/>
    </source>
</evidence>
<evidence type="ECO:0000313" key="12">
    <source>
        <dbReference type="EnsemblMetazoa" id="G9449.2:cds"/>
    </source>
</evidence>
<dbReference type="InterPro" id="IPR003595">
    <property type="entry name" value="Tyr_Pase_cat"/>
</dbReference>
<dbReference type="CDD" id="cd00047">
    <property type="entry name" value="PTPc"/>
    <property type="match status" value="1"/>
</dbReference>
<dbReference type="SUPFAM" id="SSF52799">
    <property type="entry name" value="(Phosphotyrosine protein) phosphatases II"/>
    <property type="match status" value="2"/>
</dbReference>
<dbReference type="PROSITE" id="PS50055">
    <property type="entry name" value="TYR_PHOSPHATASE_PTP"/>
    <property type="match status" value="2"/>
</dbReference>
<dbReference type="GO" id="GO:0004725">
    <property type="term" value="F:protein tyrosine phosphatase activity"/>
    <property type="evidence" value="ECO:0007669"/>
    <property type="project" value="UniProtKB-EC"/>
</dbReference>
<dbReference type="Proteomes" id="UP000005408">
    <property type="component" value="Unassembled WGS sequence"/>
</dbReference>
<dbReference type="InterPro" id="IPR016130">
    <property type="entry name" value="Tyr_Pase_AS"/>
</dbReference>
<dbReference type="FunFam" id="3.90.190.10:FF:000102">
    <property type="entry name" value="Receptor-type tyrosine-protein phosphatase"/>
    <property type="match status" value="1"/>
</dbReference>
<evidence type="ECO:0000256" key="8">
    <source>
        <dbReference type="SAM" id="Phobius"/>
    </source>
</evidence>
<dbReference type="PANTHER" id="PTHR19134">
    <property type="entry name" value="RECEPTOR-TYPE TYROSINE-PROTEIN PHOSPHATASE"/>
    <property type="match status" value="1"/>
</dbReference>
<evidence type="ECO:0000313" key="13">
    <source>
        <dbReference type="Proteomes" id="UP000005408"/>
    </source>
</evidence>
<dbReference type="SMART" id="SM00180">
    <property type="entry name" value="EGF_Lam"/>
    <property type="match status" value="2"/>
</dbReference>
<dbReference type="SMART" id="SM00404">
    <property type="entry name" value="PTPc_motif"/>
    <property type="match status" value="2"/>
</dbReference>
<feature type="region of interest" description="Disordered" evidence="7">
    <location>
        <begin position="701"/>
        <end position="727"/>
    </location>
</feature>
<name>A0A8W8NTP4_MAGGI</name>
<evidence type="ECO:0000256" key="3">
    <source>
        <dbReference type="ARBA" id="ARBA00022536"/>
    </source>
</evidence>
<dbReference type="SMART" id="SM00194">
    <property type="entry name" value="PTPc"/>
    <property type="match status" value="2"/>
</dbReference>
<comment type="catalytic activity">
    <reaction evidence="6">
        <text>O-phospho-L-tyrosyl-[protein] + H2O = L-tyrosyl-[protein] + phosphate</text>
        <dbReference type="Rhea" id="RHEA:10684"/>
        <dbReference type="Rhea" id="RHEA-COMP:10136"/>
        <dbReference type="Rhea" id="RHEA-COMP:20101"/>
        <dbReference type="ChEBI" id="CHEBI:15377"/>
        <dbReference type="ChEBI" id="CHEBI:43474"/>
        <dbReference type="ChEBI" id="CHEBI:46858"/>
        <dbReference type="ChEBI" id="CHEBI:61978"/>
        <dbReference type="EC" id="3.1.3.48"/>
    </reaction>
</comment>
<feature type="chain" id="PRO_5036453188" description="protein-tyrosine-phosphatase" evidence="9">
    <location>
        <begin position="17"/>
        <end position="1314"/>
    </location>
</feature>
<comment type="similarity">
    <text evidence="1">Belongs to the protein-tyrosine phosphatase family.</text>
</comment>
<dbReference type="PRINTS" id="PR00700">
    <property type="entry name" value="PRTYPHPHTASE"/>
</dbReference>
<keyword evidence="8" id="KW-0812">Transmembrane</keyword>
<keyword evidence="13" id="KW-1185">Reference proteome</keyword>
<dbReference type="Pfam" id="PF00102">
    <property type="entry name" value="Y_phosphatase"/>
    <property type="match status" value="2"/>
</dbReference>
<keyword evidence="9" id="KW-0732">Signal</keyword>
<dbReference type="InterPro" id="IPR000242">
    <property type="entry name" value="PTP_cat"/>
</dbReference>
<feature type="domain" description="Tyrosine specific protein phosphatases" evidence="11">
    <location>
        <begin position="1223"/>
        <end position="1293"/>
    </location>
</feature>
<dbReference type="GO" id="GO:0008045">
    <property type="term" value="P:motor neuron axon guidance"/>
    <property type="evidence" value="ECO:0007669"/>
    <property type="project" value="TreeGrafter"/>
</dbReference>
<reference evidence="12" key="1">
    <citation type="submission" date="2022-08" db="UniProtKB">
        <authorList>
            <consortium name="EnsemblMetazoa"/>
        </authorList>
    </citation>
    <scope>IDENTIFICATION</scope>
    <source>
        <strain evidence="12">05x7-T-G4-1.051#20</strain>
    </source>
</reference>
<dbReference type="SMART" id="SM00261">
    <property type="entry name" value="FU"/>
    <property type="match status" value="4"/>
</dbReference>
<organism evidence="12 13">
    <name type="scientific">Magallana gigas</name>
    <name type="common">Pacific oyster</name>
    <name type="synonym">Crassostrea gigas</name>
    <dbReference type="NCBI Taxonomy" id="29159"/>
    <lineage>
        <taxon>Eukaryota</taxon>
        <taxon>Metazoa</taxon>
        <taxon>Spiralia</taxon>
        <taxon>Lophotrochozoa</taxon>
        <taxon>Mollusca</taxon>
        <taxon>Bivalvia</taxon>
        <taxon>Autobranchia</taxon>
        <taxon>Pteriomorphia</taxon>
        <taxon>Ostreida</taxon>
        <taxon>Ostreoidea</taxon>
        <taxon>Ostreidae</taxon>
        <taxon>Magallana</taxon>
    </lineage>
</organism>
<protein>
    <recommendedName>
        <fullName evidence="2">protein-tyrosine-phosphatase</fullName>
        <ecNumber evidence="2">3.1.3.48</ecNumber>
    </recommendedName>
</protein>
<dbReference type="SMART" id="SM00181">
    <property type="entry name" value="EGF"/>
    <property type="match status" value="13"/>
</dbReference>
<evidence type="ECO:0000256" key="4">
    <source>
        <dbReference type="ARBA" id="ARBA00022801"/>
    </source>
</evidence>
<evidence type="ECO:0000259" key="10">
    <source>
        <dbReference type="PROSITE" id="PS50055"/>
    </source>
</evidence>
<dbReference type="CDD" id="cd12087">
    <property type="entry name" value="TM_EGFR-like"/>
    <property type="match status" value="1"/>
</dbReference>
<feature type="signal peptide" evidence="9">
    <location>
        <begin position="1"/>
        <end position="16"/>
    </location>
</feature>
<keyword evidence="5" id="KW-0904">Protein phosphatase</keyword>
<evidence type="ECO:0000256" key="9">
    <source>
        <dbReference type="SAM" id="SignalP"/>
    </source>
</evidence>
<feature type="domain" description="Tyrosine-protein phosphatase" evidence="10">
    <location>
        <begin position="766"/>
        <end position="1021"/>
    </location>
</feature>
<dbReference type="InterPro" id="IPR006212">
    <property type="entry name" value="Furin_repeat"/>
</dbReference>
<dbReference type="EnsemblMetazoa" id="G9449.2">
    <property type="protein sequence ID" value="G9449.2:cds"/>
    <property type="gene ID" value="G9449"/>
</dbReference>
<accession>A0A8W8NTP4</accession>
<dbReference type="PROSITE" id="PS50056">
    <property type="entry name" value="TYR_PHOSPHATASE_2"/>
    <property type="match status" value="2"/>
</dbReference>
<proteinExistence type="inferred from homology"/>
<dbReference type="InterPro" id="IPR002049">
    <property type="entry name" value="LE_dom"/>
</dbReference>
<dbReference type="InterPro" id="IPR000387">
    <property type="entry name" value="Tyr_Pase_dom"/>
</dbReference>
<evidence type="ECO:0000256" key="7">
    <source>
        <dbReference type="SAM" id="MobiDB-lite"/>
    </source>
</evidence>
<keyword evidence="4" id="KW-0378">Hydrolase</keyword>
<dbReference type="InterPro" id="IPR009030">
    <property type="entry name" value="Growth_fac_rcpt_cys_sf"/>
</dbReference>
<sequence>MASLCVFLGLVTLSHAYENVALNKPAYQLHPYNTEEQYDAKVFGCLPAQGFYGFNCSIPCPDLNCQYCHTETGSCQICKPGYKGPRCETECTDGMFGDKCLKTCGYCKEMSQCHHVNGTCLNGCQPGYTSKLCKQRCLPAQGFYGFNCSIPCPDLNCQYCHTETGSCQICKPGYKGPRCETECTDGMFGDKCLKTCGYCKEMSQCHHVNGTCLNGCQPGYTSKLCKQPCTNGLYGKECSMTCGNCRDSEQCQHINGTCMNGCDKGYQGLECIEKCSFGFYGENCRNNCGNCLNNLTTCHRINGACLQGCKPGYKEPYCVKYCDDNKYGENCSKSCGNCRGSEKCHHINGICINGCDIGYQLPKCIDKCSVGYYGENCSNGCGNCLNNSTCDHLTGACTKGCEPGYKEPKCTKACDGRRYGKNCSTTCGNCLEFEQCNPINGTCMNGCDKGFEGLECTKECNDGYFGPNCIEPCNVTCRSCNKTSGICDKGCKPGWRGLYCQKACSAGYFGENCNRSCGHCLNEAACHHINGTCDEECNPGYQAPYCTDECQESTYGLRCNETCGHCLNGSSCSPVNGTCAFGCNAGYRNSLCKEVCKDGKFGQNCAYKCNATCQGCHNVNGLCLTGCIAGWRGVYCNEVLPLKNPSNEGTIIGGSIGVLILLIVICLSVFTIRRQRNQKAEQTNFNGNLSRNTEMVVKSNGKDSVMNDSNDSAKLVQPTDSNKEEWNENPIGDNDIYMNEQFTPNIPVDQLDSFIAEKRSKGNEGFKKEYAGLPSGEIRCCDAGKKQENIAKNRFKTTFPYDHSRVTLHVEDESSSDYINANYIDGHNRQKEYIAAQGPKANTLADFWRMIWQENVATIVMLTNLKEGEKFKCTQYWPERNKPFSAGPVLVKLIEEKEFAFYIERKMSVSNKQLKKTRVIYQHHYTAWPDHGTPESLCLLTFHNHVISKTNNNTNVPTVVHCSAGVGRTGTYIALDALYHMGKQTGTVNVVEFVKKMRGNRVSMVQTFEQYTTIYLALNNIFKAPIKMDNSTDVFFKAEKAIQGAQATRKEFQLLLNVRPAYTGVDYKIAKQNSAKNCADTILPLDKYSLFLSSSVSNRGNYINAIVVPSLTNGRRFIVTKYPTPDGAVDFLRLLDDHESDTVICMDPVQDIDSIRSWLPDASSSTVVTPFTVHCQSKSKTDVTCHLIDIVQEKNEDESHSVVVVEPRAKIGPIETSQDTSHLRSLVSAALLSETENPITVVCSDGASLCGVFLAVHNAIQQLDIDGWVDVFTTVRHLQVRRPEFCANFNEYQMVFKALYDHIQSTTETIYSNQ</sequence>
<feature type="domain" description="Tyrosine specific protein phosphatases" evidence="11">
    <location>
        <begin position="944"/>
        <end position="1012"/>
    </location>
</feature>
<dbReference type="EC" id="3.1.3.48" evidence="2"/>
<dbReference type="InterPro" id="IPR029021">
    <property type="entry name" value="Prot-tyrosine_phosphatase-like"/>
</dbReference>
<evidence type="ECO:0000259" key="11">
    <source>
        <dbReference type="PROSITE" id="PS50056"/>
    </source>
</evidence>
<dbReference type="InterPro" id="IPR050348">
    <property type="entry name" value="Protein-Tyr_Phosphatase"/>
</dbReference>